<dbReference type="Gene3D" id="3.40.50.720">
    <property type="entry name" value="NAD(P)-binding Rossmann-like Domain"/>
    <property type="match status" value="1"/>
</dbReference>
<dbReference type="Pfam" id="PF22725">
    <property type="entry name" value="GFO_IDH_MocA_C3"/>
    <property type="match status" value="1"/>
</dbReference>
<evidence type="ECO:0000259" key="4">
    <source>
        <dbReference type="Pfam" id="PF01408"/>
    </source>
</evidence>
<comment type="caution">
    <text evidence="6">The sequence shown here is derived from an EMBL/GenBank/DDBJ whole genome shotgun (WGS) entry which is preliminary data.</text>
</comment>
<gene>
    <name evidence="6" type="ORF">J1902_15130</name>
</gene>
<keyword evidence="3" id="KW-0520">NAD</keyword>
<dbReference type="RefSeq" id="WP_207617139.1">
    <property type="nucleotide sequence ID" value="NZ_JAFNLL010000040.1"/>
</dbReference>
<dbReference type="GO" id="GO:0000166">
    <property type="term" value="F:nucleotide binding"/>
    <property type="evidence" value="ECO:0007669"/>
    <property type="project" value="InterPro"/>
</dbReference>
<dbReference type="PANTHER" id="PTHR42840:SF3">
    <property type="entry name" value="BINDING ROSSMANN FOLD OXIDOREDUCTASE, PUTATIVE (AFU_ORTHOLOGUE AFUA_2G10240)-RELATED"/>
    <property type="match status" value="1"/>
</dbReference>
<dbReference type="EMBL" id="JAFNLL010000040">
    <property type="protein sequence ID" value="MBO1269280.1"/>
    <property type="molecule type" value="Genomic_DNA"/>
</dbReference>
<evidence type="ECO:0000256" key="2">
    <source>
        <dbReference type="ARBA" id="ARBA00023002"/>
    </source>
</evidence>
<dbReference type="Gene3D" id="3.30.360.10">
    <property type="entry name" value="Dihydrodipicolinate Reductase, domain 2"/>
    <property type="match status" value="1"/>
</dbReference>
<dbReference type="InterPro" id="IPR000683">
    <property type="entry name" value="Gfo/Idh/MocA-like_OxRdtase_N"/>
</dbReference>
<evidence type="ECO:0000313" key="7">
    <source>
        <dbReference type="Proteomes" id="UP000664164"/>
    </source>
</evidence>
<name>A0A939KPV5_9MICC</name>
<dbReference type="AlphaFoldDB" id="A0A939KPV5"/>
<sequence length="395" mass="40539">MTYLQHPANEDRPVRIAVIGAGWIGNFHAESIARRLPHARLEAIADPVLPALESLAGRLGVSKISTDPADVLADPDVDAVLIAAPLRFHSELIAAAAKAGKDVFCEKPGGRTIAELDAAIAAADTAGVVLHFGFNRRYSADFAAARKLIDDGAVGVPQLLRSLTRDPGTEAGLNNPERIAPGTIFLETLIHDFDTLNWLNPGATPVKVHAVADALVAPEAKAGGLLDTAVVTVTYSNGAIAVAEANFNALYGYDVRGEVFGSAGMVTAGGPQASNATSYTAAGIGSDTVRLNVDLFHDAYTAELAHFADAVKMRRSGTAADITTAANAPAAAGGTDARNALAVALAAFTSAETGLPVEVSDVAELRAAEAAPRTTGLELAAQLQTAQLQTAGLGA</sequence>
<organism evidence="6 7">
    <name type="scientific">Arthrobacter cavernae</name>
    <dbReference type="NCBI Taxonomy" id="2817681"/>
    <lineage>
        <taxon>Bacteria</taxon>
        <taxon>Bacillati</taxon>
        <taxon>Actinomycetota</taxon>
        <taxon>Actinomycetes</taxon>
        <taxon>Micrococcales</taxon>
        <taxon>Micrococcaceae</taxon>
        <taxon>Arthrobacter</taxon>
    </lineage>
</organism>
<reference evidence="6" key="1">
    <citation type="submission" date="2021-03" db="EMBL/GenBank/DDBJ databases">
        <title>A new species, PO-11, isolated from a karst cave deposit.</title>
        <authorList>
            <person name="Zhaoxiaoyong W."/>
        </authorList>
    </citation>
    <scope>NUCLEOTIDE SEQUENCE</scope>
    <source>
        <strain evidence="6">PO-11</strain>
    </source>
</reference>
<evidence type="ECO:0000256" key="3">
    <source>
        <dbReference type="ARBA" id="ARBA00023027"/>
    </source>
</evidence>
<protein>
    <submittedName>
        <fullName evidence="6">Gfo/Idh/MocA family oxidoreductase</fullName>
    </submittedName>
</protein>
<dbReference type="InterPro" id="IPR055170">
    <property type="entry name" value="GFO_IDH_MocA-like_dom"/>
</dbReference>
<evidence type="ECO:0000313" key="6">
    <source>
        <dbReference type="EMBL" id="MBO1269280.1"/>
    </source>
</evidence>
<feature type="domain" description="Gfo/Idh/MocA-like oxidoreductase N-terminal" evidence="4">
    <location>
        <begin position="14"/>
        <end position="134"/>
    </location>
</feature>
<dbReference type="SUPFAM" id="SSF51735">
    <property type="entry name" value="NAD(P)-binding Rossmann-fold domains"/>
    <property type="match status" value="1"/>
</dbReference>
<dbReference type="InterPro" id="IPR036291">
    <property type="entry name" value="NAD(P)-bd_dom_sf"/>
</dbReference>
<proteinExistence type="inferred from homology"/>
<comment type="similarity">
    <text evidence="1">Belongs to the Gfo/Idh/MocA family.</text>
</comment>
<dbReference type="PANTHER" id="PTHR42840">
    <property type="entry name" value="NAD(P)-BINDING ROSSMANN-FOLD SUPERFAMILY PROTEIN-RELATED"/>
    <property type="match status" value="1"/>
</dbReference>
<dbReference type="SUPFAM" id="SSF55347">
    <property type="entry name" value="Glyceraldehyde-3-phosphate dehydrogenase-like, C-terminal domain"/>
    <property type="match status" value="1"/>
</dbReference>
<dbReference type="Proteomes" id="UP000664164">
    <property type="component" value="Unassembled WGS sequence"/>
</dbReference>
<evidence type="ECO:0000256" key="1">
    <source>
        <dbReference type="ARBA" id="ARBA00010928"/>
    </source>
</evidence>
<dbReference type="Pfam" id="PF01408">
    <property type="entry name" value="GFO_IDH_MocA"/>
    <property type="match status" value="1"/>
</dbReference>
<feature type="domain" description="GFO/IDH/MocA-like oxidoreductase" evidence="5">
    <location>
        <begin position="142"/>
        <end position="266"/>
    </location>
</feature>
<dbReference type="GO" id="GO:0016491">
    <property type="term" value="F:oxidoreductase activity"/>
    <property type="evidence" value="ECO:0007669"/>
    <property type="project" value="UniProtKB-KW"/>
</dbReference>
<keyword evidence="2" id="KW-0560">Oxidoreductase</keyword>
<keyword evidence="7" id="KW-1185">Reference proteome</keyword>
<accession>A0A939KPV5</accession>
<evidence type="ECO:0000259" key="5">
    <source>
        <dbReference type="Pfam" id="PF22725"/>
    </source>
</evidence>